<dbReference type="Gene3D" id="3.40.50.1260">
    <property type="entry name" value="Phosphoglycerate kinase, N-terminal domain"/>
    <property type="match status" value="2"/>
</dbReference>
<dbReference type="InterPro" id="IPR036043">
    <property type="entry name" value="Phosphoglycerate_kinase_sf"/>
</dbReference>
<dbReference type="SUPFAM" id="SSF53748">
    <property type="entry name" value="Phosphoglycerate kinase"/>
    <property type="match status" value="1"/>
</dbReference>
<dbReference type="Pfam" id="PF00162">
    <property type="entry name" value="PGK"/>
    <property type="match status" value="1"/>
</dbReference>
<evidence type="ECO:0000256" key="10">
    <source>
        <dbReference type="RuleBase" id="RU000532"/>
    </source>
</evidence>
<name>A0AA35U1A3_GEOBA</name>
<dbReference type="GO" id="GO:0043531">
    <property type="term" value="F:ADP binding"/>
    <property type="evidence" value="ECO:0007669"/>
    <property type="project" value="TreeGrafter"/>
</dbReference>
<evidence type="ECO:0000256" key="9">
    <source>
        <dbReference type="ARBA" id="ARBA00022842"/>
    </source>
</evidence>
<keyword evidence="13" id="KW-1185">Reference proteome</keyword>
<comment type="caution">
    <text evidence="12">The sequence shown here is derived from an EMBL/GenBank/DDBJ whole genome shotgun (WGS) entry which is preliminary data.</text>
</comment>
<comment type="pathway">
    <text evidence="10">Carbohydrate degradation; glycolysis; pyruvate from D-glyceraldehyde 3-phosphate: step 2/5.</text>
</comment>
<dbReference type="PANTHER" id="PTHR11406:SF23">
    <property type="entry name" value="PHOSPHOGLYCERATE KINASE 1, CHLOROPLASTIC-RELATED"/>
    <property type="match status" value="1"/>
</dbReference>
<evidence type="ECO:0000256" key="5">
    <source>
        <dbReference type="ARBA" id="ARBA00022679"/>
    </source>
</evidence>
<comment type="similarity">
    <text evidence="3 10">Belongs to the phosphoglycerate kinase family.</text>
</comment>
<evidence type="ECO:0000256" key="1">
    <source>
        <dbReference type="ARBA" id="ARBA00000642"/>
    </source>
</evidence>
<protein>
    <recommendedName>
        <fullName evidence="4 10">Phosphoglycerate kinase</fullName>
        <ecNumber evidence="4 10">2.7.2.3</ecNumber>
    </recommendedName>
</protein>
<proteinExistence type="inferred from homology"/>
<organism evidence="12 13">
    <name type="scientific">Geodia barretti</name>
    <name type="common">Barrett's horny sponge</name>
    <dbReference type="NCBI Taxonomy" id="519541"/>
    <lineage>
        <taxon>Eukaryota</taxon>
        <taxon>Metazoa</taxon>
        <taxon>Porifera</taxon>
        <taxon>Demospongiae</taxon>
        <taxon>Heteroscleromorpha</taxon>
        <taxon>Tetractinellida</taxon>
        <taxon>Astrophorina</taxon>
        <taxon>Geodiidae</taxon>
        <taxon>Geodia</taxon>
    </lineage>
</organism>
<evidence type="ECO:0000256" key="6">
    <source>
        <dbReference type="ARBA" id="ARBA00022741"/>
    </source>
</evidence>
<dbReference type="GO" id="GO:0006096">
    <property type="term" value="P:glycolytic process"/>
    <property type="evidence" value="ECO:0007669"/>
    <property type="project" value="InterPro"/>
</dbReference>
<evidence type="ECO:0000256" key="7">
    <source>
        <dbReference type="ARBA" id="ARBA00022777"/>
    </source>
</evidence>
<evidence type="ECO:0000313" key="13">
    <source>
        <dbReference type="Proteomes" id="UP001174909"/>
    </source>
</evidence>
<evidence type="ECO:0000256" key="8">
    <source>
        <dbReference type="ARBA" id="ARBA00022840"/>
    </source>
</evidence>
<dbReference type="GO" id="GO:0006094">
    <property type="term" value="P:gluconeogenesis"/>
    <property type="evidence" value="ECO:0007669"/>
    <property type="project" value="TreeGrafter"/>
</dbReference>
<dbReference type="EMBL" id="CASHTH010004402">
    <property type="protein sequence ID" value="CAI8056857.1"/>
    <property type="molecule type" value="Genomic_DNA"/>
</dbReference>
<dbReference type="FunFam" id="3.40.50.1260:FF:000001">
    <property type="entry name" value="Phosphoglycerate kinase"/>
    <property type="match status" value="1"/>
</dbReference>
<keyword evidence="8" id="KW-0067">ATP-binding</keyword>
<dbReference type="GO" id="GO:0004618">
    <property type="term" value="F:phosphoglycerate kinase activity"/>
    <property type="evidence" value="ECO:0007669"/>
    <property type="project" value="UniProtKB-EC"/>
</dbReference>
<keyword evidence="5 10" id="KW-0808">Transferase</keyword>
<dbReference type="PANTHER" id="PTHR11406">
    <property type="entry name" value="PHOSPHOGLYCERATE KINASE"/>
    <property type="match status" value="1"/>
</dbReference>
<accession>A0AA35U1A3</accession>
<sequence length="310" mass="32006">MSVLQLPGHKGLHLKVAIDAMTPGSIAMLENIRFDPGEAANDPALAEDLAALADVFVNDAFGAAHRAHASTEGVAHHLPALAGLLMEKELVALGGALQTPERPFTAIVGGAKVSDKIAMLDRLVSLVDTLIIGGGMAATFLAAQGHRVGASILEEDRMEYARGLLSGAHRGSAQVLAPTDVVVANAFSENAKTKLVSVDDIPDDWLVLDIGPRTADAYCRAVSASRTVLWNGPMGVFEWETFSGGTRKVAEAIADLHGTATTVTGGGSTSEAVSRLGLTSRISHDSTGGGATLAFIEGKVLPGVAALMDE</sequence>
<dbReference type="InterPro" id="IPR015824">
    <property type="entry name" value="Phosphoglycerate_kinase_N"/>
</dbReference>
<keyword evidence="9" id="KW-0460">Magnesium</keyword>
<evidence type="ECO:0000313" key="12">
    <source>
        <dbReference type="EMBL" id="CAI8056857.1"/>
    </source>
</evidence>
<evidence type="ECO:0000256" key="11">
    <source>
        <dbReference type="RuleBase" id="RU000696"/>
    </source>
</evidence>
<dbReference type="GO" id="GO:0005829">
    <property type="term" value="C:cytosol"/>
    <property type="evidence" value="ECO:0007669"/>
    <property type="project" value="TreeGrafter"/>
</dbReference>
<dbReference type="InterPro" id="IPR001576">
    <property type="entry name" value="Phosphoglycerate_kinase"/>
</dbReference>
<comment type="catalytic activity">
    <reaction evidence="1 10">
        <text>(2R)-3-phosphoglycerate + ATP = (2R)-3-phospho-glyceroyl phosphate + ADP</text>
        <dbReference type="Rhea" id="RHEA:14801"/>
        <dbReference type="ChEBI" id="CHEBI:30616"/>
        <dbReference type="ChEBI" id="CHEBI:57604"/>
        <dbReference type="ChEBI" id="CHEBI:58272"/>
        <dbReference type="ChEBI" id="CHEBI:456216"/>
        <dbReference type="EC" id="2.7.2.3"/>
    </reaction>
</comment>
<dbReference type="GO" id="GO:0005524">
    <property type="term" value="F:ATP binding"/>
    <property type="evidence" value="ECO:0007669"/>
    <property type="project" value="UniProtKB-KW"/>
</dbReference>
<dbReference type="PRINTS" id="PR00477">
    <property type="entry name" value="PHGLYCKINASE"/>
</dbReference>
<keyword evidence="7 10" id="KW-0418">Kinase</keyword>
<dbReference type="AlphaFoldDB" id="A0AA35U1A3"/>
<keyword evidence="6" id="KW-0547">Nucleotide-binding</keyword>
<dbReference type="EC" id="2.7.2.3" evidence="4 10"/>
<evidence type="ECO:0000256" key="3">
    <source>
        <dbReference type="ARBA" id="ARBA00008982"/>
    </source>
</evidence>
<evidence type="ECO:0000256" key="4">
    <source>
        <dbReference type="ARBA" id="ARBA00013061"/>
    </source>
</evidence>
<evidence type="ECO:0000256" key="2">
    <source>
        <dbReference type="ARBA" id="ARBA00001946"/>
    </source>
</evidence>
<dbReference type="Proteomes" id="UP001174909">
    <property type="component" value="Unassembled WGS sequence"/>
</dbReference>
<comment type="cofactor">
    <cofactor evidence="2">
        <name>Mg(2+)</name>
        <dbReference type="ChEBI" id="CHEBI:18420"/>
    </cofactor>
</comment>
<comment type="subunit">
    <text evidence="11">Monomer.</text>
</comment>
<gene>
    <name evidence="12" type="ORF">GBAR_LOCUS30965</name>
</gene>
<reference evidence="12" key="1">
    <citation type="submission" date="2023-03" db="EMBL/GenBank/DDBJ databases">
        <authorList>
            <person name="Steffen K."/>
            <person name="Cardenas P."/>
        </authorList>
    </citation>
    <scope>NUCLEOTIDE SEQUENCE</scope>
</reference>